<dbReference type="PANTHER" id="PTHR23287">
    <property type="entry name" value="RUBY-EYE2-LIKE PROTEIN"/>
    <property type="match status" value="1"/>
</dbReference>
<name>C1MM78_MICPC</name>
<dbReference type="EMBL" id="GG663737">
    <property type="protein sequence ID" value="EEH58532.1"/>
    <property type="molecule type" value="Genomic_DNA"/>
</dbReference>
<accession>C1MM78</accession>
<dbReference type="AlphaFoldDB" id="C1MM78"/>
<evidence type="ECO:0000256" key="1">
    <source>
        <dbReference type="SAM" id="MobiDB-lite"/>
    </source>
</evidence>
<dbReference type="Gene3D" id="2.130.10.10">
    <property type="entry name" value="YVTN repeat-like/Quinoprotein amine dehydrogenase"/>
    <property type="match status" value="1"/>
</dbReference>
<dbReference type="InterPro" id="IPR036322">
    <property type="entry name" value="WD40_repeat_dom_sf"/>
</dbReference>
<dbReference type="InterPro" id="IPR015943">
    <property type="entry name" value="WD40/YVTN_repeat-like_dom_sf"/>
</dbReference>
<dbReference type="Proteomes" id="UP000001876">
    <property type="component" value="Unassembled WGS sequence"/>
</dbReference>
<dbReference type="Pfam" id="PF12894">
    <property type="entry name" value="ANAPC4_WD40"/>
    <property type="match status" value="1"/>
</dbReference>
<dbReference type="OrthoDB" id="340259at2759"/>
<feature type="domain" description="Anaphase-promoting complex subunit 4-like WD40" evidence="2">
    <location>
        <begin position="132"/>
        <end position="162"/>
    </location>
</feature>
<evidence type="ECO:0000313" key="3">
    <source>
        <dbReference type="EMBL" id="EEH58532.1"/>
    </source>
</evidence>
<dbReference type="SUPFAM" id="SSF50978">
    <property type="entry name" value="WD40 repeat-like"/>
    <property type="match status" value="1"/>
</dbReference>
<dbReference type="GeneID" id="9682326"/>
<protein>
    <submittedName>
        <fullName evidence="3">Predicted protein</fullName>
    </submittedName>
</protein>
<evidence type="ECO:0000259" key="2">
    <source>
        <dbReference type="Pfam" id="PF12894"/>
    </source>
</evidence>
<gene>
    <name evidence="3" type="ORF">MICPUCDRAFT_38838</name>
</gene>
<dbReference type="SMART" id="SM00320">
    <property type="entry name" value="WD40"/>
    <property type="match status" value="2"/>
</dbReference>
<dbReference type="InterPro" id="IPR024977">
    <property type="entry name" value="Apc4-like_WD40_dom"/>
</dbReference>
<keyword evidence="4" id="KW-1185">Reference proteome</keyword>
<evidence type="ECO:0000313" key="4">
    <source>
        <dbReference type="Proteomes" id="UP000001876"/>
    </source>
</evidence>
<sequence length="166" mass="17739">MSPPWRPVAEARALSQIVSPRVRFLCVDATPRHVLLGANTGTVYVFARHADDVDGKLRFVTAVAPDPDIPSLRTNAVRRVALHPNGWMCACAYEDGMTRVWAIPDVNAASTPRRSERGGVVASVEPGTPGMETSEDDEVTTLAWSPDGSTLVVGDRSGRVRCTGGG</sequence>
<proteinExistence type="predicted"/>
<dbReference type="RefSeq" id="XP_003056887.1">
    <property type="nucleotide sequence ID" value="XM_003056841.1"/>
</dbReference>
<organism evidence="4">
    <name type="scientific">Micromonas pusilla (strain CCMP1545)</name>
    <name type="common">Picoplanktonic green alga</name>
    <dbReference type="NCBI Taxonomy" id="564608"/>
    <lineage>
        <taxon>Eukaryota</taxon>
        <taxon>Viridiplantae</taxon>
        <taxon>Chlorophyta</taxon>
        <taxon>Mamiellophyceae</taxon>
        <taxon>Mamiellales</taxon>
        <taxon>Mamiellaceae</taxon>
        <taxon>Micromonas</taxon>
    </lineage>
</organism>
<reference evidence="3 4" key="1">
    <citation type="journal article" date="2009" name="Science">
        <title>Green evolution and dynamic adaptations revealed by genomes of the marine picoeukaryotes Micromonas.</title>
        <authorList>
            <person name="Worden A.Z."/>
            <person name="Lee J.H."/>
            <person name="Mock T."/>
            <person name="Rouze P."/>
            <person name="Simmons M.P."/>
            <person name="Aerts A.L."/>
            <person name="Allen A.E."/>
            <person name="Cuvelier M.L."/>
            <person name="Derelle E."/>
            <person name="Everett M.V."/>
            <person name="Foulon E."/>
            <person name="Grimwood J."/>
            <person name="Gundlach H."/>
            <person name="Henrissat B."/>
            <person name="Napoli C."/>
            <person name="McDonald S.M."/>
            <person name="Parker M.S."/>
            <person name="Rombauts S."/>
            <person name="Salamov A."/>
            <person name="Von Dassow P."/>
            <person name="Badger J.H."/>
            <person name="Coutinho P.M."/>
            <person name="Demir E."/>
            <person name="Dubchak I."/>
            <person name="Gentemann C."/>
            <person name="Eikrem W."/>
            <person name="Gready J.E."/>
            <person name="John U."/>
            <person name="Lanier W."/>
            <person name="Lindquist E.A."/>
            <person name="Lucas S."/>
            <person name="Mayer K.F."/>
            <person name="Moreau H."/>
            <person name="Not F."/>
            <person name="Otillar R."/>
            <person name="Panaud O."/>
            <person name="Pangilinan J."/>
            <person name="Paulsen I."/>
            <person name="Piegu B."/>
            <person name="Poliakov A."/>
            <person name="Robbens S."/>
            <person name="Schmutz J."/>
            <person name="Toulza E."/>
            <person name="Wyss T."/>
            <person name="Zelensky A."/>
            <person name="Zhou K."/>
            <person name="Armbrust E.V."/>
            <person name="Bhattacharya D."/>
            <person name="Goodenough U.W."/>
            <person name="Van de Peer Y."/>
            <person name="Grigoriev I.V."/>
        </authorList>
    </citation>
    <scope>NUCLEOTIDE SEQUENCE [LARGE SCALE GENOMIC DNA]</scope>
    <source>
        <strain evidence="3 4">CCMP1545</strain>
    </source>
</reference>
<dbReference type="InterPro" id="IPR001680">
    <property type="entry name" value="WD40_rpt"/>
</dbReference>
<dbReference type="KEGG" id="mpp:MICPUCDRAFT_38838"/>
<dbReference type="PANTHER" id="PTHR23287:SF16">
    <property type="entry name" value="TECTONIN BETA-PROPELLER REPEAT-CONTAINING PROTEIN 2"/>
    <property type="match status" value="1"/>
</dbReference>
<feature type="region of interest" description="Disordered" evidence="1">
    <location>
        <begin position="110"/>
        <end position="137"/>
    </location>
</feature>